<sequence>MLRPPTKPSRSVTEECEEGKVCFLAQQETTKDLEDQDVMESFSKTESGEPQARKRRLRSATNCQVRGRIWGRMTPMLWIAAHLFCLVSSIRGLDTSNCLGPLGMESGNIPDEDLSASSSFEIGNVGPSIGRHVMDALRQAWLVSRGKEGKGEGVKEETMEGNVNGRCSNEEF</sequence>
<dbReference type="Proteomes" id="UP000198287">
    <property type="component" value="Unassembled WGS sequence"/>
</dbReference>
<evidence type="ECO:0000313" key="3">
    <source>
        <dbReference type="Proteomes" id="UP000198287"/>
    </source>
</evidence>
<feature type="region of interest" description="Disordered" evidence="1">
    <location>
        <begin position="32"/>
        <end position="57"/>
    </location>
</feature>
<dbReference type="AlphaFoldDB" id="A0A226ENE4"/>
<name>A0A226ENE4_FOLCA</name>
<dbReference type="Gene3D" id="2.60.120.260">
    <property type="entry name" value="Galactose-binding domain-like"/>
    <property type="match status" value="1"/>
</dbReference>
<dbReference type="SUPFAM" id="SSF49785">
    <property type="entry name" value="Galactose-binding domain-like"/>
    <property type="match status" value="1"/>
</dbReference>
<proteinExistence type="predicted"/>
<feature type="compositionally biased region" description="Basic and acidic residues" evidence="1">
    <location>
        <begin position="148"/>
        <end position="158"/>
    </location>
</feature>
<feature type="region of interest" description="Disordered" evidence="1">
    <location>
        <begin position="148"/>
        <end position="172"/>
    </location>
</feature>
<evidence type="ECO:0000256" key="1">
    <source>
        <dbReference type="SAM" id="MobiDB-lite"/>
    </source>
</evidence>
<dbReference type="EMBL" id="LNIX01000003">
    <property type="protein sequence ID" value="OXA58820.1"/>
    <property type="molecule type" value="Genomic_DNA"/>
</dbReference>
<reference evidence="2 3" key="1">
    <citation type="submission" date="2015-12" db="EMBL/GenBank/DDBJ databases">
        <title>The genome of Folsomia candida.</title>
        <authorList>
            <person name="Faddeeva A."/>
            <person name="Derks M.F."/>
            <person name="Anvar Y."/>
            <person name="Smit S."/>
            <person name="Van Straalen N."/>
            <person name="Roelofs D."/>
        </authorList>
    </citation>
    <scope>NUCLEOTIDE SEQUENCE [LARGE SCALE GENOMIC DNA]</scope>
    <source>
        <strain evidence="2 3">VU population</strain>
        <tissue evidence="2">Whole body</tissue>
    </source>
</reference>
<gene>
    <name evidence="2" type="ORF">Fcan01_07201</name>
</gene>
<keyword evidence="3" id="KW-1185">Reference proteome</keyword>
<comment type="caution">
    <text evidence="2">The sequence shown here is derived from an EMBL/GenBank/DDBJ whole genome shotgun (WGS) entry which is preliminary data.</text>
</comment>
<accession>A0A226ENE4</accession>
<protein>
    <submittedName>
        <fullName evidence="2">Coagulation factor V</fullName>
    </submittedName>
</protein>
<evidence type="ECO:0000313" key="2">
    <source>
        <dbReference type="EMBL" id="OXA58820.1"/>
    </source>
</evidence>
<dbReference type="InterPro" id="IPR008979">
    <property type="entry name" value="Galactose-bd-like_sf"/>
</dbReference>
<organism evidence="2 3">
    <name type="scientific">Folsomia candida</name>
    <name type="common">Springtail</name>
    <dbReference type="NCBI Taxonomy" id="158441"/>
    <lineage>
        <taxon>Eukaryota</taxon>
        <taxon>Metazoa</taxon>
        <taxon>Ecdysozoa</taxon>
        <taxon>Arthropoda</taxon>
        <taxon>Hexapoda</taxon>
        <taxon>Collembola</taxon>
        <taxon>Entomobryomorpha</taxon>
        <taxon>Isotomoidea</taxon>
        <taxon>Isotomidae</taxon>
        <taxon>Proisotominae</taxon>
        <taxon>Folsomia</taxon>
    </lineage>
</organism>
<dbReference type="OrthoDB" id="6071166at2759"/>